<evidence type="ECO:0000313" key="8">
    <source>
        <dbReference type="EMBL" id="EEN44135.1"/>
    </source>
</evidence>
<feature type="compositionally biased region" description="Basic and acidic residues" evidence="6">
    <location>
        <begin position="1365"/>
        <end position="1379"/>
    </location>
</feature>
<feature type="region of interest" description="Disordered" evidence="6">
    <location>
        <begin position="782"/>
        <end position="802"/>
    </location>
</feature>
<dbReference type="Gene3D" id="1.10.10.60">
    <property type="entry name" value="Homeodomain-like"/>
    <property type="match status" value="2"/>
</dbReference>
<gene>
    <name evidence="8" type="ORF">BRAFLDRAFT_124951</name>
</gene>
<feature type="domain" description="HTH psq-type" evidence="7">
    <location>
        <begin position="260"/>
        <end position="312"/>
    </location>
</feature>
<feature type="compositionally biased region" description="Basic residues" evidence="6">
    <location>
        <begin position="7"/>
        <end position="17"/>
    </location>
</feature>
<dbReference type="STRING" id="7739.C3ZTM8"/>
<feature type="compositionally biased region" description="Basic and acidic residues" evidence="6">
    <location>
        <begin position="1440"/>
        <end position="1449"/>
    </location>
</feature>
<dbReference type="InParanoid" id="C3ZTM8"/>
<feature type="region of interest" description="Disordered" evidence="6">
    <location>
        <begin position="155"/>
        <end position="266"/>
    </location>
</feature>
<feature type="compositionally biased region" description="Polar residues" evidence="6">
    <location>
        <begin position="1417"/>
        <end position="1438"/>
    </location>
</feature>
<feature type="compositionally biased region" description="Polar residues" evidence="6">
    <location>
        <begin position="1384"/>
        <end position="1400"/>
    </location>
</feature>
<feature type="DNA-binding region" description="H-T-H motif" evidence="5">
    <location>
        <begin position="288"/>
        <end position="308"/>
    </location>
</feature>
<protein>
    <recommendedName>
        <fullName evidence="7">HTH psq-type domain-containing protein</fullName>
    </recommendedName>
</protein>
<feature type="region of interest" description="Disordered" evidence="6">
    <location>
        <begin position="1359"/>
        <end position="1449"/>
    </location>
</feature>
<evidence type="ECO:0000256" key="3">
    <source>
        <dbReference type="ARBA" id="ARBA00023163"/>
    </source>
</evidence>
<dbReference type="PANTHER" id="PTHR21545:SF13">
    <property type="entry name" value="ECDYSONE-INDUCED PROTEIN 93F, ISOFORM C"/>
    <property type="match status" value="1"/>
</dbReference>
<feature type="compositionally biased region" description="Polar residues" evidence="6">
    <location>
        <begin position="194"/>
        <end position="213"/>
    </location>
</feature>
<keyword evidence="1" id="KW-0805">Transcription regulation</keyword>
<accession>C3ZTM8</accession>
<feature type="region of interest" description="Disordered" evidence="6">
    <location>
        <begin position="1135"/>
        <end position="1201"/>
    </location>
</feature>
<dbReference type="PANTHER" id="PTHR21545">
    <property type="entry name" value="TRANSCRIPTION FACTOR MLR1/2"/>
    <property type="match status" value="1"/>
</dbReference>
<feature type="DNA-binding region" description="H-T-H motif" evidence="5">
    <location>
        <begin position="39"/>
        <end position="59"/>
    </location>
</feature>
<evidence type="ECO:0000256" key="1">
    <source>
        <dbReference type="ARBA" id="ARBA00023015"/>
    </source>
</evidence>
<dbReference type="EMBL" id="GG666678">
    <property type="protein sequence ID" value="EEN44135.1"/>
    <property type="molecule type" value="Genomic_DNA"/>
</dbReference>
<keyword evidence="4 5" id="KW-0539">Nucleus</keyword>
<comment type="subcellular location">
    <subcellularLocation>
        <location evidence="5">Nucleus</location>
    </subcellularLocation>
</comment>
<dbReference type="eggNOG" id="KOG4565">
    <property type="taxonomic scope" value="Eukaryota"/>
</dbReference>
<feature type="region of interest" description="Disordered" evidence="6">
    <location>
        <begin position="542"/>
        <end position="563"/>
    </location>
</feature>
<dbReference type="InterPro" id="IPR007889">
    <property type="entry name" value="HTH_Psq"/>
</dbReference>
<sequence>MREGKLSRHQGRSKHSRQTYSPSDLSRALHDVRAGKLGTRKASNVYGVPRSTIRNYLNRKNCENLSAPKQVAEKVTGSEGLPLKGGNRLRTLLESVSGKAQAVLEREAILRRALNSHKESVLDKGKHKQSYANEIKLPITSSILRSLAVARMQEIQDKDKRDHRETQVPKVRKKAIQLKIPRVAQRGRTEVEQNENAETTSQQLKTKLRSTIVSRGGFQMDRHPRESSLFGRNLSQPSAGNSGNSHHSEASSRDANNSPRRKRGRYRCYTPDDLETAVSMVTMGLMSISRAQQLYRIPHSTLEYKVKERRTELKEAAERNRLFYYPSYMHGGSGGGGGGASPYPSPFFQWAWPRSQYFAQEYAEQDEDNNDSDDPPPPILSPMPTMYWATAFCPALRKEPQGCKVENHVLSTKKTAALASLSAPPKFVRKQTRGNSQVEEKDDEGKNVMKLGIRTLPHRRARTKVLKAFHTVVLKKYQKPESFMPAAIRRLRLLPSRHKRLRESTKSMPCLSKKSRKHLLVTLQKTTDCKISQKHCPTRDLRIGPNCPTDSNKDDGNKPTPIKHTKLILQDGTDRQYDCKGAEEPMQVEQRSIVLHPRSPPTASAGVSGIQHSCPNESEVNMTRIDMPVVKRELDQPMTKSVVEVYEKRQLRVLPERVARLREEERKQQAENTVTMTRASPSLKKLIDCQNNSAFDKDAETEDMETKSLSIEIAEKPVVLNDSKSNSEYSKHLVSEGISGRMSHTCNNVQVETRTQYTSCKIEVEDDERKLRSLPCRMVAQSNNSQEMPKARKRPRKHSPLSSDAEFMANVHQGRPRNYVLSESLNNTIYTKKHAKHVMETVSAELKSGSICVDQAMKLDHGSLETANNNQPNLVKSSHPNEVTSDRELDTAIALSSNQEENSKTEIDTTDMEAAASTCDILVKRKVTRCPKTDLRYNCMSLNTSLTLQYKDAIISNGWVKTSEKPGTGSGDGSLIQSLFTQPVTYDTVMRLVGVGSSKTRLCQSREQVALTQVTSSPQCEKYIHTQHNSTKCSKTKKKGFEEVSMTKDLAEAVPISPSKPIMNPSTTLRATKQQKTPKTKIDRQADRLRKTLRKFATMTPAKNRIIPYEDVGRRKCKAAKKLFVVQSNPSILWCHHPSSDSKTKGPKPKLSSNAVSLSGAKDNSNLNAQQGAKGRIENSSHTSSTTVSASSSDGLCRERGNLTVSPENVKISQGKKTLKKCSILPSFTSTGHDLGKAKPEKASNKKHKVDPVQAIEKSDHRDECPSNTAQASRSSVRIQKKRLLGFSICPCCALVEAEHFKRFNKRVKITKSNEKHQTEKVDSPAKHRKQLQVAKNANEVSVSASQLDKPFNLVSKTKAKNKLATKEKIQKSNKDRGSPRRYVNSSSDFPPVTSTSSKAVDSDVPEDLSYHVPQLGRSTSSPLISSTEQTVLSQWDTPTHGEKIPKEYPGVKDQVTYPEVNALVQNGKVFSECEDVFSSPCEKNELLDEERFVGPLDLRVSWKKDEPR</sequence>
<evidence type="ECO:0000256" key="6">
    <source>
        <dbReference type="SAM" id="MobiDB-lite"/>
    </source>
</evidence>
<dbReference type="InterPro" id="IPR009057">
    <property type="entry name" value="Homeodomain-like_sf"/>
</dbReference>
<dbReference type="Pfam" id="PF05225">
    <property type="entry name" value="HTH_psq"/>
    <property type="match status" value="2"/>
</dbReference>
<dbReference type="GO" id="GO:0003677">
    <property type="term" value="F:DNA binding"/>
    <property type="evidence" value="ECO:0007669"/>
    <property type="project" value="UniProtKB-UniRule"/>
</dbReference>
<organism>
    <name type="scientific">Branchiostoma floridae</name>
    <name type="common">Florida lancelet</name>
    <name type="synonym">Amphioxus</name>
    <dbReference type="NCBI Taxonomy" id="7739"/>
    <lineage>
        <taxon>Eukaryota</taxon>
        <taxon>Metazoa</taxon>
        <taxon>Chordata</taxon>
        <taxon>Cephalochordata</taxon>
        <taxon>Leptocardii</taxon>
        <taxon>Amphioxiformes</taxon>
        <taxon>Branchiostomatidae</taxon>
        <taxon>Branchiostoma</taxon>
    </lineage>
</organism>
<evidence type="ECO:0000259" key="7">
    <source>
        <dbReference type="PROSITE" id="PS50960"/>
    </source>
</evidence>
<keyword evidence="3" id="KW-0804">Transcription</keyword>
<reference evidence="8" key="1">
    <citation type="journal article" date="2008" name="Nature">
        <title>The amphioxus genome and the evolution of the chordate karyotype.</title>
        <authorList>
            <consortium name="US DOE Joint Genome Institute (JGI-PGF)"/>
            <person name="Putnam N.H."/>
            <person name="Butts T."/>
            <person name="Ferrier D.E.K."/>
            <person name="Furlong R.F."/>
            <person name="Hellsten U."/>
            <person name="Kawashima T."/>
            <person name="Robinson-Rechavi M."/>
            <person name="Shoguchi E."/>
            <person name="Terry A."/>
            <person name="Yu J.-K."/>
            <person name="Benito-Gutierrez E.L."/>
            <person name="Dubchak I."/>
            <person name="Garcia-Fernandez J."/>
            <person name="Gibson-Brown J.J."/>
            <person name="Grigoriev I.V."/>
            <person name="Horton A.C."/>
            <person name="de Jong P.J."/>
            <person name="Jurka J."/>
            <person name="Kapitonov V.V."/>
            <person name="Kohara Y."/>
            <person name="Kuroki Y."/>
            <person name="Lindquist E."/>
            <person name="Lucas S."/>
            <person name="Osoegawa K."/>
            <person name="Pennacchio L.A."/>
            <person name="Salamov A.A."/>
            <person name="Satou Y."/>
            <person name="Sauka-Spengler T."/>
            <person name="Schmutz J."/>
            <person name="Shin-I T."/>
            <person name="Toyoda A."/>
            <person name="Bronner-Fraser M."/>
            <person name="Fujiyama A."/>
            <person name="Holland L.Z."/>
            <person name="Holland P.W.H."/>
            <person name="Satoh N."/>
            <person name="Rokhsar D.S."/>
        </authorList>
    </citation>
    <scope>NUCLEOTIDE SEQUENCE [LARGE SCALE GENOMIC DNA]</scope>
    <source>
        <strain evidence="8">S238N-H82</strain>
        <tissue evidence="8">Testes</tissue>
    </source>
</reference>
<evidence type="ECO:0000256" key="2">
    <source>
        <dbReference type="ARBA" id="ARBA00023125"/>
    </source>
</evidence>
<dbReference type="PROSITE" id="PS50960">
    <property type="entry name" value="HTH_PSQ"/>
    <property type="match status" value="2"/>
</dbReference>
<feature type="region of interest" description="Disordered" evidence="6">
    <location>
        <begin position="1"/>
        <end position="28"/>
    </location>
</feature>
<dbReference type="SUPFAM" id="SSF46689">
    <property type="entry name" value="Homeodomain-like"/>
    <property type="match status" value="2"/>
</dbReference>
<name>C3ZTM8_BRAFL</name>
<feature type="compositionally biased region" description="Basic and acidic residues" evidence="6">
    <location>
        <begin position="1312"/>
        <end position="1326"/>
    </location>
</feature>
<dbReference type="GO" id="GO:0005634">
    <property type="term" value="C:nucleus"/>
    <property type="evidence" value="ECO:0007669"/>
    <property type="project" value="UniProtKB-SubCell"/>
</dbReference>
<feature type="compositionally biased region" description="Polar residues" evidence="6">
    <location>
        <begin position="1334"/>
        <end position="1345"/>
    </location>
</feature>
<proteinExistence type="predicted"/>
<feature type="compositionally biased region" description="Polar residues" evidence="6">
    <location>
        <begin position="1151"/>
        <end position="1171"/>
    </location>
</feature>
<feature type="compositionally biased region" description="Basic and acidic residues" evidence="6">
    <location>
        <begin position="1234"/>
        <end position="1244"/>
    </location>
</feature>
<feature type="region of interest" description="Disordered" evidence="6">
    <location>
        <begin position="1312"/>
        <end position="1345"/>
    </location>
</feature>
<evidence type="ECO:0000256" key="4">
    <source>
        <dbReference type="ARBA" id="ARBA00023242"/>
    </source>
</evidence>
<keyword evidence="2 5" id="KW-0238">DNA-binding</keyword>
<feature type="compositionally biased region" description="Low complexity" evidence="6">
    <location>
        <begin position="1180"/>
        <end position="1193"/>
    </location>
</feature>
<feature type="compositionally biased region" description="Polar residues" evidence="6">
    <location>
        <begin position="233"/>
        <end position="245"/>
    </location>
</feature>
<feature type="compositionally biased region" description="Basic and acidic residues" evidence="6">
    <location>
        <begin position="155"/>
        <end position="167"/>
    </location>
</feature>
<feature type="region of interest" description="Disordered" evidence="6">
    <location>
        <begin position="1230"/>
        <end position="1274"/>
    </location>
</feature>
<feature type="domain" description="HTH psq-type" evidence="7">
    <location>
        <begin position="11"/>
        <end position="63"/>
    </location>
</feature>
<evidence type="ECO:0000256" key="5">
    <source>
        <dbReference type="PROSITE-ProRule" id="PRU00320"/>
    </source>
</evidence>